<feature type="region of interest" description="Disordered" evidence="1">
    <location>
        <begin position="66"/>
        <end position="272"/>
    </location>
</feature>
<feature type="compositionally biased region" description="Polar residues" evidence="1">
    <location>
        <begin position="613"/>
        <end position="626"/>
    </location>
</feature>
<feature type="compositionally biased region" description="Basic residues" evidence="1">
    <location>
        <begin position="283"/>
        <end position="292"/>
    </location>
</feature>
<keyword evidence="3" id="KW-1185">Reference proteome</keyword>
<protein>
    <submittedName>
        <fullName evidence="2">Uncharacterized protein</fullName>
    </submittedName>
</protein>
<name>A0A3E2H625_SCYLI</name>
<feature type="non-terminal residue" evidence="2">
    <location>
        <position position="1051"/>
    </location>
</feature>
<sequence>MLITQTKWLRMPPEHRRTSLEAPKGFNSGGRTSLKRHKLLPHPQDDLNLDVHVQLAEISRADLQLDTAASSKSSSETDSPHTLKHASGRIGAPELPPTPPNNPYKSSGTYSETEAGPRQTDSSINGRGRSTDITSAPTTPPTQKSPPTPDVTPPRHMPLTYRHPLSDRYPSSRTDSFKTAREQQSSSDEDATLAKRSVLPPVRQSNPNALVSQEYPVRHKSIGLGLGLESDNEDTASTTPRPPTSSRQREIIGFDGSWESPSEEISEVEPEWDDDLMRNVTVRRRGHQRRRTGPAAPEIKEDNIVSPTPATKVVRSLPLQEKLARHRLERQAADQSPTRVPTRVVSDTMPRRRVAEGPESPTNSNARRSSTMSAHSVASTVIEAMVVDTSPQRIRTLRHSRRQIGLRDFKPDNSSQDSVVLPTPPQHQLLHKTAAKNIRAHQSLSSNATGTTIITSKKARQGVVKSGGIPVIIIPDRRSSTKSNKPPSLRSMSSRRTKRSVSLSSAPLSASSKFNDPEFQIPPRRKRTMSESATSRDSDQRTIDFPPTIPARRSSLSAPTSRNTSRAGSLTAESLKAHNMQQFLAEKAVEPTNVPAQSYPESPRSHGDRHTYTESQKSQGDRNTWLTVDHNGDPFFGTRMSTQPTPFSQASYDTAGTNLEVSEALAVSIFPHQNKSVVVVDQRPAPLANSIPQVPKLTTTENYKGQPLSKPSGIATGKATTLPVTPPQSSKHPMDEVDSPLRNPRAPPQPPIIKFIPATPLSEDDAKQLGSTAHDSNRPSTSDGNSASTGSLSLLRRALSKRRGSETVIPLNTSLLKRTFSLSGKRKDESTQTSKANAKPETLYPTVSDQPPDSTKLHPFWRPTKFWDDLEDDDRGFYYGYLDDYGPEEGRRRHSMYDDRVRLPERSLSWKLKNAFTLRPARNAYEPAIERRVIHRSPSGNMRVVKRQSNSSLRRSPSERNPRGHYYAPRSTSTPPPVRPYARGTRARVDEIRPHTMSGLGLKVESVSFSGLKRRLSEKRREQRSEKLRASISHPQGVRSGVDDVLRKRMA</sequence>
<feature type="compositionally biased region" description="Pro residues" evidence="1">
    <location>
        <begin position="138"/>
        <end position="156"/>
    </location>
</feature>
<evidence type="ECO:0000313" key="3">
    <source>
        <dbReference type="Proteomes" id="UP000258309"/>
    </source>
</evidence>
<feature type="compositionally biased region" description="Polar residues" evidence="1">
    <location>
        <begin position="554"/>
        <end position="570"/>
    </location>
</feature>
<evidence type="ECO:0000313" key="2">
    <source>
        <dbReference type="EMBL" id="RFU28523.1"/>
    </source>
</evidence>
<dbReference type="OrthoDB" id="3870679at2759"/>
<feature type="compositionally biased region" description="Low complexity" evidence="1">
    <location>
        <begin position="66"/>
        <end position="77"/>
    </location>
</feature>
<feature type="region of interest" description="Disordered" evidence="1">
    <location>
        <begin position="1012"/>
        <end position="1043"/>
    </location>
</feature>
<feature type="compositionally biased region" description="Low complexity" evidence="1">
    <location>
        <begin position="500"/>
        <end position="512"/>
    </location>
</feature>
<feature type="compositionally biased region" description="Polar residues" evidence="1">
    <location>
        <begin position="481"/>
        <end position="492"/>
    </location>
</feature>
<feature type="region of interest" description="Disordered" evidence="1">
    <location>
        <begin position="822"/>
        <end position="855"/>
    </location>
</feature>
<comment type="caution">
    <text evidence="2">The sequence shown here is derived from an EMBL/GenBank/DDBJ whole genome shotgun (WGS) entry which is preliminary data.</text>
</comment>
<organism evidence="2 3">
    <name type="scientific">Scytalidium lignicola</name>
    <name type="common">Hyphomycete</name>
    <dbReference type="NCBI Taxonomy" id="5539"/>
    <lineage>
        <taxon>Eukaryota</taxon>
        <taxon>Fungi</taxon>
        <taxon>Dikarya</taxon>
        <taxon>Ascomycota</taxon>
        <taxon>Pezizomycotina</taxon>
        <taxon>Leotiomycetes</taxon>
        <taxon>Leotiomycetes incertae sedis</taxon>
        <taxon>Scytalidium</taxon>
    </lineage>
</organism>
<dbReference type="Proteomes" id="UP000258309">
    <property type="component" value="Unassembled WGS sequence"/>
</dbReference>
<feature type="region of interest" description="Disordered" evidence="1">
    <location>
        <begin position="698"/>
        <end position="791"/>
    </location>
</feature>
<feature type="region of interest" description="Disordered" evidence="1">
    <location>
        <begin position="1"/>
        <end position="36"/>
    </location>
</feature>
<feature type="compositionally biased region" description="Polar residues" evidence="1">
    <location>
        <begin position="718"/>
        <end position="731"/>
    </location>
</feature>
<dbReference type="STRING" id="5539.A0A3E2H625"/>
<feature type="compositionally biased region" description="Polar residues" evidence="1">
    <location>
        <begin position="769"/>
        <end position="785"/>
    </location>
</feature>
<feature type="compositionally biased region" description="Polar residues" evidence="1">
    <location>
        <begin position="360"/>
        <end position="376"/>
    </location>
</feature>
<evidence type="ECO:0000256" key="1">
    <source>
        <dbReference type="SAM" id="MobiDB-lite"/>
    </source>
</evidence>
<accession>A0A3E2H625</accession>
<feature type="region of interest" description="Disordered" evidence="1">
    <location>
        <begin position="937"/>
        <end position="982"/>
    </location>
</feature>
<dbReference type="EMBL" id="NCSJ02000160">
    <property type="protein sequence ID" value="RFU28523.1"/>
    <property type="molecule type" value="Genomic_DNA"/>
</dbReference>
<dbReference type="AlphaFoldDB" id="A0A3E2H625"/>
<feature type="region of interest" description="Disordered" evidence="1">
    <location>
        <begin position="474"/>
        <end position="570"/>
    </location>
</feature>
<feature type="region of interest" description="Disordered" evidence="1">
    <location>
        <begin position="283"/>
        <end position="302"/>
    </location>
</feature>
<feature type="region of interest" description="Disordered" evidence="1">
    <location>
        <begin position="589"/>
        <end position="626"/>
    </location>
</feature>
<feature type="compositionally biased region" description="Acidic residues" evidence="1">
    <location>
        <begin position="261"/>
        <end position="272"/>
    </location>
</feature>
<proteinExistence type="predicted"/>
<gene>
    <name evidence="2" type="ORF">B7463_g7819</name>
</gene>
<feature type="region of interest" description="Disordered" evidence="1">
    <location>
        <begin position="328"/>
        <end position="376"/>
    </location>
</feature>
<dbReference type="OMA" id="DERTMDY"/>
<reference evidence="2 3" key="1">
    <citation type="submission" date="2018-05" db="EMBL/GenBank/DDBJ databases">
        <title>Draft genome sequence of Scytalidium lignicola DSM 105466, a ubiquitous saprotrophic fungus.</title>
        <authorList>
            <person name="Buettner E."/>
            <person name="Gebauer A.M."/>
            <person name="Hofrichter M."/>
            <person name="Liers C."/>
            <person name="Kellner H."/>
        </authorList>
    </citation>
    <scope>NUCLEOTIDE SEQUENCE [LARGE SCALE GENOMIC DNA]</scope>
    <source>
        <strain evidence="2 3">DSM 105466</strain>
    </source>
</reference>
<feature type="compositionally biased region" description="Basic and acidic residues" evidence="1">
    <location>
        <begin position="1019"/>
        <end position="1029"/>
    </location>
</feature>
<feature type="compositionally biased region" description="Basic and acidic residues" evidence="1">
    <location>
        <begin position="603"/>
        <end position="612"/>
    </location>
</feature>
<feature type="non-terminal residue" evidence="2">
    <location>
        <position position="1"/>
    </location>
</feature>